<evidence type="ECO:0000256" key="1">
    <source>
        <dbReference type="SAM" id="Phobius"/>
    </source>
</evidence>
<evidence type="ECO:0008006" key="4">
    <source>
        <dbReference type="Google" id="ProtNLM"/>
    </source>
</evidence>
<dbReference type="AlphaFoldDB" id="A0AAV7L4P7"/>
<protein>
    <recommendedName>
        <fullName evidence="4">Transmembrane protein</fullName>
    </recommendedName>
</protein>
<feature type="transmembrane region" description="Helical" evidence="1">
    <location>
        <begin position="21"/>
        <end position="47"/>
    </location>
</feature>
<accession>A0AAV7L4P7</accession>
<proteinExistence type="predicted"/>
<evidence type="ECO:0000313" key="3">
    <source>
        <dbReference type="Proteomes" id="UP001066276"/>
    </source>
</evidence>
<reference evidence="2" key="1">
    <citation type="journal article" date="2022" name="bioRxiv">
        <title>Sequencing and chromosome-scale assembly of the giantPleurodeles waltlgenome.</title>
        <authorList>
            <person name="Brown T."/>
            <person name="Elewa A."/>
            <person name="Iarovenko S."/>
            <person name="Subramanian E."/>
            <person name="Araus A.J."/>
            <person name="Petzold A."/>
            <person name="Susuki M."/>
            <person name="Suzuki K.-i.T."/>
            <person name="Hayashi T."/>
            <person name="Toyoda A."/>
            <person name="Oliveira C."/>
            <person name="Osipova E."/>
            <person name="Leigh N.D."/>
            <person name="Simon A."/>
            <person name="Yun M.H."/>
        </authorList>
    </citation>
    <scope>NUCLEOTIDE SEQUENCE</scope>
    <source>
        <strain evidence="2">20211129_DDA</strain>
        <tissue evidence="2">Liver</tissue>
    </source>
</reference>
<organism evidence="2 3">
    <name type="scientific">Pleurodeles waltl</name>
    <name type="common">Iberian ribbed newt</name>
    <dbReference type="NCBI Taxonomy" id="8319"/>
    <lineage>
        <taxon>Eukaryota</taxon>
        <taxon>Metazoa</taxon>
        <taxon>Chordata</taxon>
        <taxon>Craniata</taxon>
        <taxon>Vertebrata</taxon>
        <taxon>Euteleostomi</taxon>
        <taxon>Amphibia</taxon>
        <taxon>Batrachia</taxon>
        <taxon>Caudata</taxon>
        <taxon>Salamandroidea</taxon>
        <taxon>Salamandridae</taxon>
        <taxon>Pleurodelinae</taxon>
        <taxon>Pleurodeles</taxon>
    </lineage>
</organism>
<gene>
    <name evidence="2" type="ORF">NDU88_005382</name>
</gene>
<dbReference type="Proteomes" id="UP001066276">
    <property type="component" value="Chromosome 12"/>
</dbReference>
<comment type="caution">
    <text evidence="2">The sequence shown here is derived from an EMBL/GenBank/DDBJ whole genome shotgun (WGS) entry which is preliminary data.</text>
</comment>
<keyword evidence="1" id="KW-0472">Membrane</keyword>
<name>A0AAV7L4P7_PLEWA</name>
<keyword evidence="1" id="KW-0812">Transmembrane</keyword>
<sequence length="124" mass="13730">MVPRQRYCQEDRKKEERKAGVGGSLVFSAGFSFGTLCCYSFSVFFLLCARHAQSVLAFYVFGNPDIRVPGCDGVFLQSTLRSLSVLFVYCFGNPDIRVPVCGVVCSREIRYPATDSLLAPPVQV</sequence>
<keyword evidence="3" id="KW-1185">Reference proteome</keyword>
<dbReference type="EMBL" id="JANPWB010000016">
    <property type="protein sequence ID" value="KAJ1085249.1"/>
    <property type="molecule type" value="Genomic_DNA"/>
</dbReference>
<evidence type="ECO:0000313" key="2">
    <source>
        <dbReference type="EMBL" id="KAJ1085249.1"/>
    </source>
</evidence>
<keyword evidence="1" id="KW-1133">Transmembrane helix</keyword>